<protein>
    <recommendedName>
        <fullName evidence="6">DegT/DnrJ/EryC1/StrS family aminotransferase</fullName>
    </recommendedName>
</protein>
<evidence type="ECO:0000313" key="5">
    <source>
        <dbReference type="Proteomes" id="UP000016521"/>
    </source>
</evidence>
<reference evidence="4 5" key="1">
    <citation type="submission" date="2015-06" db="EMBL/GenBank/DDBJ databases">
        <authorList>
            <person name="Xie B.-B."/>
            <person name="Rong J.-C."/>
            <person name="Qin Q.-L."/>
            <person name="Zhang Y.-Z."/>
        </authorList>
    </citation>
    <scope>NUCLEOTIDE SEQUENCE [LARGE SCALE GENOMIC DNA]</scope>
    <source>
        <strain evidence="4 5">JCM 20779</strain>
    </source>
</reference>
<dbReference type="Gene3D" id="3.40.640.10">
    <property type="entry name" value="Type I PLP-dependent aspartate aminotransferase-like (Major domain)"/>
    <property type="match status" value="1"/>
</dbReference>
<dbReference type="RefSeq" id="WP_010368592.1">
    <property type="nucleotide sequence ID" value="NZ_CP011924.1"/>
</dbReference>
<evidence type="ECO:0000256" key="1">
    <source>
        <dbReference type="ARBA" id="ARBA00022898"/>
    </source>
</evidence>
<evidence type="ECO:0008006" key="6">
    <source>
        <dbReference type="Google" id="ProtNLM"/>
    </source>
</evidence>
<keyword evidence="1 3" id="KW-0663">Pyridoxal phosphate</keyword>
<sequence>MKYPIVKPYLPKLETYQKRIADIYDSGWVTNNGPCVQELEQALADYLDVEHVLLVANGTLALNIAYQALGISGTVLTTPYSFAATASSLITHGASPEFIDIDGKTLNIDITTATESQLQSASAVVAVHVYGNPCDDAQLQRIAEKYNLKVVYDAAHTFGVNYQDKSLLAYGDAATVSFHATKIFHTIEGGAVIFKHKKDYLKAKEIINFGFNKQQFPDCVGTNAKMSEMHAAMGLSLLPQFEEIKVHRQSLYQHYEAALGDMVDTIEWMPSSLPNGSYFPIFLQNEAELLSLVDVLTQSGIQSRRYFYPSLNEVPAYGMKGNTPIANDISRRALCLPMYTELTKQGVDEIASVVIEHLKEFRKAK</sequence>
<dbReference type="EMBL" id="CP011924">
    <property type="protein sequence ID" value="ATD08936.1"/>
    <property type="molecule type" value="Genomic_DNA"/>
</dbReference>
<dbReference type="PANTHER" id="PTHR30244">
    <property type="entry name" value="TRANSAMINASE"/>
    <property type="match status" value="1"/>
</dbReference>
<dbReference type="PIRSF" id="PIRSF000390">
    <property type="entry name" value="PLP_StrS"/>
    <property type="match status" value="1"/>
</dbReference>
<organism evidence="4 5">
    <name type="scientific">Pseudoalteromonas piscicida</name>
    <dbReference type="NCBI Taxonomy" id="43662"/>
    <lineage>
        <taxon>Bacteria</taxon>
        <taxon>Pseudomonadati</taxon>
        <taxon>Pseudomonadota</taxon>
        <taxon>Gammaproteobacteria</taxon>
        <taxon>Alteromonadales</taxon>
        <taxon>Pseudoalteromonadaceae</taxon>
        <taxon>Pseudoalteromonas</taxon>
    </lineage>
</organism>
<dbReference type="InterPro" id="IPR000653">
    <property type="entry name" value="DegT/StrS_aminotransferase"/>
</dbReference>
<dbReference type="Pfam" id="PF01041">
    <property type="entry name" value="DegT_DnrJ_EryC1"/>
    <property type="match status" value="1"/>
</dbReference>
<keyword evidence="5" id="KW-1185">Reference proteome</keyword>
<gene>
    <name evidence="4" type="ORF">PPIS_a4285</name>
</gene>
<proteinExistence type="inferred from homology"/>
<dbReference type="CDD" id="cd00616">
    <property type="entry name" value="AHBA_syn"/>
    <property type="match status" value="1"/>
</dbReference>
<accession>A0ABM6NJ41</accession>
<evidence type="ECO:0000256" key="2">
    <source>
        <dbReference type="ARBA" id="ARBA00037999"/>
    </source>
</evidence>
<dbReference type="Proteomes" id="UP000016521">
    <property type="component" value="Chromosome I"/>
</dbReference>
<dbReference type="PANTHER" id="PTHR30244:SF9">
    <property type="entry name" value="PROTEIN RV3402C"/>
    <property type="match status" value="1"/>
</dbReference>
<evidence type="ECO:0000313" key="4">
    <source>
        <dbReference type="EMBL" id="ATD08936.1"/>
    </source>
</evidence>
<dbReference type="InterPro" id="IPR015421">
    <property type="entry name" value="PyrdxlP-dep_Trfase_major"/>
</dbReference>
<name>A0ABM6NJ41_PSEO7</name>
<comment type="similarity">
    <text evidence="2 3">Belongs to the DegT/DnrJ/EryC1 family.</text>
</comment>
<evidence type="ECO:0000256" key="3">
    <source>
        <dbReference type="RuleBase" id="RU004508"/>
    </source>
</evidence>
<dbReference type="InterPro" id="IPR015424">
    <property type="entry name" value="PyrdxlP-dep_Trfase"/>
</dbReference>
<dbReference type="SUPFAM" id="SSF53383">
    <property type="entry name" value="PLP-dependent transferases"/>
    <property type="match status" value="1"/>
</dbReference>